<dbReference type="AlphaFoldDB" id="A0A0S4TJG9"/>
<dbReference type="Proteomes" id="UP000199752">
    <property type="component" value="Chromosome 7"/>
</dbReference>
<gene>
    <name evidence="2" type="ORF">CHUDEA7_5510</name>
</gene>
<keyword evidence="1" id="KW-0472">Membrane</keyword>
<dbReference type="VEuPathDB" id="CryptoDB:CHUDEA7_5510"/>
<dbReference type="VEuPathDB" id="CryptoDB:ChTU502y2012_407g2720"/>
<dbReference type="EMBL" id="LN877953">
    <property type="protein sequence ID" value="CUV07542.1"/>
    <property type="molecule type" value="Genomic_DNA"/>
</dbReference>
<dbReference type="VEuPathDB" id="CryptoDB:Chro.70612"/>
<sequence length="239" mass="27847">MNNFINKISIKLIYKTTKCIFIYMIFALLLRKLEDNNHKVSFDSNLSLIKVLNSFDNLQIDLMEDPKDLKLVIDTEEINQPDISEKNNSTYVSDKLEAHLEAKNDTNKKMHVPKIQLSEEVNSVLIGQESKSETESPKSNQDNAGKYELSNHFNREDLESHISKLTKKEKKLLKELERTEFIVNLYSKAFLSDSSMSNTIKYIKKYEFLKKCHQENLELLSKKKAELDEYQKMLSKTGI</sequence>
<feature type="transmembrane region" description="Helical" evidence="1">
    <location>
        <begin position="12"/>
        <end position="30"/>
    </location>
</feature>
<protein>
    <submittedName>
        <fullName evidence="2">Uncharacterized protein</fullName>
    </submittedName>
</protein>
<dbReference type="VEuPathDB" id="CryptoDB:GY17_00002438"/>
<reference evidence="2" key="1">
    <citation type="submission" date="2015-08" db="EMBL/GenBank/DDBJ databases">
        <authorList>
            <person name="Babu N.S."/>
            <person name="Beckwith C.J."/>
            <person name="Beseler K.G."/>
            <person name="Brison A."/>
            <person name="Carone J.V."/>
            <person name="Caskin T.P."/>
            <person name="Diamond M."/>
            <person name="Durham M.E."/>
            <person name="Foxe J.M."/>
            <person name="Go M."/>
            <person name="Henderson B.A."/>
            <person name="Jones I.B."/>
            <person name="McGettigan J.A."/>
            <person name="Micheletti S.J."/>
            <person name="Nasrallah M.E."/>
            <person name="Ortiz D."/>
            <person name="Piller C.R."/>
            <person name="Privatt S.R."/>
            <person name="Schneider S.L."/>
            <person name="Sharp S."/>
            <person name="Smith T.C."/>
            <person name="Stanton J.D."/>
            <person name="Ullery H.E."/>
            <person name="Wilson R.J."/>
            <person name="Serrano M.G."/>
            <person name="Buck G."/>
            <person name="Lee V."/>
            <person name="Wang Y."/>
            <person name="Carvalho R."/>
            <person name="Voegtly L."/>
            <person name="Shi R."/>
            <person name="Duckworth R."/>
            <person name="Johnson A."/>
            <person name="Loviza R."/>
            <person name="Walstead R."/>
            <person name="Shah Z."/>
            <person name="Kiflezghi M."/>
            <person name="Wade K."/>
            <person name="Ball S.L."/>
            <person name="Bradley K.W."/>
            <person name="Asai D.J."/>
            <person name="Bowman C.A."/>
            <person name="Russell D.A."/>
            <person name="Pope W.H."/>
            <person name="Jacobs-Sera D."/>
            <person name="Hendrix R.W."/>
            <person name="Hatfull G.F."/>
        </authorList>
    </citation>
    <scope>NUCLEOTIDE SEQUENCE [LARGE SCALE GENOMIC DNA]</scope>
</reference>
<accession>A0A0S4TJG9</accession>
<evidence type="ECO:0000256" key="1">
    <source>
        <dbReference type="SAM" id="Phobius"/>
    </source>
</evidence>
<keyword evidence="1" id="KW-0812">Transmembrane</keyword>
<evidence type="ECO:0000313" key="2">
    <source>
        <dbReference type="EMBL" id="CUV07542.1"/>
    </source>
</evidence>
<name>A0A0S4TJG9_CRYHO</name>
<keyword evidence="1" id="KW-1133">Transmembrane helix</keyword>
<organism evidence="2">
    <name type="scientific">Cryptosporidium hominis</name>
    <dbReference type="NCBI Taxonomy" id="237895"/>
    <lineage>
        <taxon>Eukaryota</taxon>
        <taxon>Sar</taxon>
        <taxon>Alveolata</taxon>
        <taxon>Apicomplexa</taxon>
        <taxon>Conoidasida</taxon>
        <taxon>Coccidia</taxon>
        <taxon>Eucoccidiorida</taxon>
        <taxon>Eimeriorina</taxon>
        <taxon>Cryptosporidiidae</taxon>
        <taxon>Cryptosporidium</taxon>
    </lineage>
</organism>
<proteinExistence type="predicted"/>